<feature type="domain" description="Tyrosine-protein phosphatase" evidence="1">
    <location>
        <begin position="48"/>
        <end position="306"/>
    </location>
</feature>
<keyword evidence="4" id="KW-1185">Reference proteome</keyword>
<proteinExistence type="predicted"/>
<protein>
    <recommendedName>
        <fullName evidence="5">Protein tyrosine phosphatase</fullName>
    </recommendedName>
</protein>
<dbReference type="PANTHER" id="PTHR19134">
    <property type="entry name" value="RECEPTOR-TYPE TYROSINE-PROTEIN PHOSPHATASE"/>
    <property type="match status" value="1"/>
</dbReference>
<dbReference type="Proteomes" id="UP001162131">
    <property type="component" value="Unassembled WGS sequence"/>
</dbReference>
<evidence type="ECO:0000313" key="3">
    <source>
        <dbReference type="EMBL" id="CAG9319730.1"/>
    </source>
</evidence>
<dbReference type="AlphaFoldDB" id="A0AAU9IYU0"/>
<dbReference type="InterPro" id="IPR029021">
    <property type="entry name" value="Prot-tyrosine_phosphatase-like"/>
</dbReference>
<dbReference type="PANTHER" id="PTHR19134:SF449">
    <property type="entry name" value="TYROSINE-PROTEIN PHOSPHATASE 1"/>
    <property type="match status" value="1"/>
</dbReference>
<reference evidence="3" key="1">
    <citation type="submission" date="2021-09" db="EMBL/GenBank/DDBJ databases">
        <authorList>
            <consortium name="AG Swart"/>
            <person name="Singh M."/>
            <person name="Singh A."/>
            <person name="Seah K."/>
            <person name="Emmerich C."/>
        </authorList>
    </citation>
    <scope>NUCLEOTIDE SEQUENCE</scope>
    <source>
        <strain evidence="3">ATCC30299</strain>
    </source>
</reference>
<evidence type="ECO:0000259" key="1">
    <source>
        <dbReference type="PROSITE" id="PS50055"/>
    </source>
</evidence>
<dbReference type="SMART" id="SM00404">
    <property type="entry name" value="PTPc_motif"/>
    <property type="match status" value="1"/>
</dbReference>
<name>A0AAU9IYU0_9CILI</name>
<accession>A0AAU9IYU0</accession>
<evidence type="ECO:0000259" key="2">
    <source>
        <dbReference type="PROSITE" id="PS50056"/>
    </source>
</evidence>
<comment type="caution">
    <text evidence="3">The sequence shown here is derived from an EMBL/GenBank/DDBJ whole genome shotgun (WGS) entry which is preliminary data.</text>
</comment>
<dbReference type="InterPro" id="IPR003595">
    <property type="entry name" value="Tyr_Pase_cat"/>
</dbReference>
<organism evidence="3 4">
    <name type="scientific">Blepharisma stoltei</name>
    <dbReference type="NCBI Taxonomy" id="1481888"/>
    <lineage>
        <taxon>Eukaryota</taxon>
        <taxon>Sar</taxon>
        <taxon>Alveolata</taxon>
        <taxon>Ciliophora</taxon>
        <taxon>Postciliodesmatophora</taxon>
        <taxon>Heterotrichea</taxon>
        <taxon>Heterotrichida</taxon>
        <taxon>Blepharismidae</taxon>
        <taxon>Blepharisma</taxon>
    </lineage>
</organism>
<dbReference type="Gene3D" id="3.90.190.10">
    <property type="entry name" value="Protein tyrosine phosphatase superfamily"/>
    <property type="match status" value="1"/>
</dbReference>
<dbReference type="PRINTS" id="PR00700">
    <property type="entry name" value="PRTYPHPHTASE"/>
</dbReference>
<dbReference type="GO" id="GO:0004725">
    <property type="term" value="F:protein tyrosine phosphatase activity"/>
    <property type="evidence" value="ECO:0007669"/>
    <property type="project" value="InterPro"/>
</dbReference>
<dbReference type="CDD" id="cd00047">
    <property type="entry name" value="PTPc"/>
    <property type="match status" value="1"/>
</dbReference>
<dbReference type="SUPFAM" id="SSF52799">
    <property type="entry name" value="(Phosphotyrosine protein) phosphatases II"/>
    <property type="match status" value="1"/>
</dbReference>
<dbReference type="InterPro" id="IPR000387">
    <property type="entry name" value="Tyr_Pase_dom"/>
</dbReference>
<dbReference type="Pfam" id="PF00102">
    <property type="entry name" value="Y_phosphatase"/>
    <property type="match status" value="1"/>
</dbReference>
<feature type="domain" description="Tyrosine specific protein phosphatases" evidence="2">
    <location>
        <begin position="219"/>
        <end position="297"/>
    </location>
</feature>
<dbReference type="PROSITE" id="PS50056">
    <property type="entry name" value="TYR_PHOSPHATASE_2"/>
    <property type="match status" value="1"/>
</dbReference>
<dbReference type="EMBL" id="CAJZBQ010000023">
    <property type="protein sequence ID" value="CAG9319730.1"/>
    <property type="molecule type" value="Genomic_DNA"/>
</dbReference>
<dbReference type="PROSITE" id="PS50055">
    <property type="entry name" value="TYR_PHOSPHATASE_PTP"/>
    <property type="match status" value="1"/>
</dbReference>
<dbReference type="InterPro" id="IPR050348">
    <property type="entry name" value="Protein-Tyr_Phosphatase"/>
</dbReference>
<evidence type="ECO:0000313" key="4">
    <source>
        <dbReference type="Proteomes" id="UP001162131"/>
    </source>
</evidence>
<sequence>MELPKVEGPHDGRDISYNYFYKQCEDLNEIEEGIPVSSFTNLSKMRNKDLEFRLMRKITETKKHMEFLVQNTPKLQGLNRYSDILPFQDTIVSLESGDYINADWIKHPMPDHKLFIATQGPLESTRDSFWRMIWEYNVSLIVMISAIREAGKVKCDQYFPIGDSIELPNFVITLVSSETPFPSITARVFQITHKATMETRTVSHLQSVAWPDHGTPELEDEFDSIDYLLNSLESHKEKHVVIHCSAGIGRTGTLIALFQMVQTIKLMKEDARISVFGTVRRLREQRWGMVQTKDQYDFLYRFMDEWINKYHN</sequence>
<dbReference type="SMART" id="SM00194">
    <property type="entry name" value="PTPc"/>
    <property type="match status" value="1"/>
</dbReference>
<gene>
    <name evidence="3" type="ORF">BSTOLATCC_MIC24279</name>
</gene>
<dbReference type="InterPro" id="IPR016130">
    <property type="entry name" value="Tyr_Pase_AS"/>
</dbReference>
<dbReference type="InterPro" id="IPR000242">
    <property type="entry name" value="PTP_cat"/>
</dbReference>
<evidence type="ECO:0008006" key="5">
    <source>
        <dbReference type="Google" id="ProtNLM"/>
    </source>
</evidence>
<dbReference type="PROSITE" id="PS00383">
    <property type="entry name" value="TYR_PHOSPHATASE_1"/>
    <property type="match status" value="1"/>
</dbReference>